<dbReference type="SUPFAM" id="SSF53649">
    <property type="entry name" value="Alkaline phosphatase-like"/>
    <property type="match status" value="1"/>
</dbReference>
<dbReference type="PROSITE" id="PS51257">
    <property type="entry name" value="PROKAR_LIPOPROTEIN"/>
    <property type="match status" value="1"/>
</dbReference>
<name>A0ABZ0GW68_9GAMM</name>
<feature type="chain" id="PRO_5046881520" evidence="3">
    <location>
        <begin position="28"/>
        <end position="485"/>
    </location>
</feature>
<organism evidence="5 6">
    <name type="scientific">Thalassotalea fonticola</name>
    <dbReference type="NCBI Taxonomy" id="3065649"/>
    <lineage>
        <taxon>Bacteria</taxon>
        <taxon>Pseudomonadati</taxon>
        <taxon>Pseudomonadota</taxon>
        <taxon>Gammaproteobacteria</taxon>
        <taxon>Alteromonadales</taxon>
        <taxon>Colwelliaceae</taxon>
        <taxon>Thalassotalea</taxon>
    </lineage>
</organism>
<keyword evidence="3" id="KW-0732">Signal</keyword>
<evidence type="ECO:0000313" key="6">
    <source>
        <dbReference type="Proteomes" id="UP001301442"/>
    </source>
</evidence>
<accession>A0ABZ0GW68</accession>
<dbReference type="RefSeq" id="WP_348398252.1">
    <property type="nucleotide sequence ID" value="NZ_CP136600.1"/>
</dbReference>
<protein>
    <submittedName>
        <fullName evidence="5">Sulfatase-like hydrolase/transferase</fullName>
    </submittedName>
</protein>
<keyword evidence="6" id="KW-1185">Reference proteome</keyword>
<dbReference type="PANTHER" id="PTHR42693">
    <property type="entry name" value="ARYLSULFATASE FAMILY MEMBER"/>
    <property type="match status" value="1"/>
</dbReference>
<dbReference type="CDD" id="cd16151">
    <property type="entry name" value="sulfatase_like"/>
    <property type="match status" value="1"/>
</dbReference>
<keyword evidence="2" id="KW-0378">Hydrolase</keyword>
<feature type="domain" description="Sulfatase N-terminal" evidence="4">
    <location>
        <begin position="36"/>
        <end position="343"/>
    </location>
</feature>
<dbReference type="Gene3D" id="3.40.720.10">
    <property type="entry name" value="Alkaline Phosphatase, subunit A"/>
    <property type="match status" value="1"/>
</dbReference>
<sequence length="485" mass="54456">MNIKVTNLFSKCAFACALVTASAACIAQEERGDERPNILFILADDMGKEWVSSYGAQGIKTPNIDELAATGMRFDNVWSHPQCTPSRVSLITGQYPFRNGWVNHWDSPRWGQAYLDSEQNQSMAKVMQSAGYATVAVGKWQVNDFRIEPDAMTKHGFDDYAMWTGYETGNPASAERYWDPYIHTKAGSRTYQSHFGEDVFSGFILDFIEQKKDQPWFAYYAMNLPHGPRTTTPLKPEIQSEMGKHKAMVEYADYILARMISELETMGELENTIIVWTTDNGTDRSVTGRLNGRTVRGGKTLTTENGINSPFIVSGPGLVPSGIVTDALVDFTDMLPTFAELAQTKIPSSYTLDGQSFAPLILGKSKDSKRDYILAMGGKNEAEVSEVGVENKFVYRDRVVRDKQYKLFVKASPARGYEKLVDLHNDVEEQTNLLDSKDPKVIAAKNALIKVVEALPEKDNDPKYQRKEKLDWDIPVSVKSQVWKQ</sequence>
<evidence type="ECO:0000256" key="2">
    <source>
        <dbReference type="ARBA" id="ARBA00022801"/>
    </source>
</evidence>
<dbReference type="EMBL" id="CP136600">
    <property type="protein sequence ID" value="WOH39486.1"/>
    <property type="molecule type" value="Genomic_DNA"/>
</dbReference>
<dbReference type="Proteomes" id="UP001301442">
    <property type="component" value="Chromosome"/>
</dbReference>
<dbReference type="PANTHER" id="PTHR42693:SF53">
    <property type="entry name" value="ENDO-4-O-SULFATASE"/>
    <property type="match status" value="1"/>
</dbReference>
<dbReference type="Pfam" id="PF00884">
    <property type="entry name" value="Sulfatase"/>
    <property type="match status" value="1"/>
</dbReference>
<gene>
    <name evidence="5" type="ORF">RI844_09725</name>
</gene>
<dbReference type="InterPro" id="IPR000917">
    <property type="entry name" value="Sulfatase_N"/>
</dbReference>
<evidence type="ECO:0000313" key="5">
    <source>
        <dbReference type="EMBL" id="WOH39486.1"/>
    </source>
</evidence>
<evidence type="ECO:0000256" key="3">
    <source>
        <dbReference type="SAM" id="SignalP"/>
    </source>
</evidence>
<reference evidence="5 6" key="1">
    <citation type="submission" date="2023-09" db="EMBL/GenBank/DDBJ databases">
        <authorList>
            <person name="Qi X."/>
        </authorList>
    </citation>
    <scope>NUCLEOTIDE SEQUENCE [LARGE SCALE GENOMIC DNA]</scope>
    <source>
        <strain evidence="5 6">S1-1</strain>
    </source>
</reference>
<proteinExistence type="inferred from homology"/>
<dbReference type="InterPro" id="IPR017850">
    <property type="entry name" value="Alkaline_phosphatase_core_sf"/>
</dbReference>
<feature type="signal peptide" evidence="3">
    <location>
        <begin position="1"/>
        <end position="27"/>
    </location>
</feature>
<evidence type="ECO:0000259" key="4">
    <source>
        <dbReference type="Pfam" id="PF00884"/>
    </source>
</evidence>
<comment type="similarity">
    <text evidence="1">Belongs to the sulfatase family.</text>
</comment>
<evidence type="ECO:0000256" key="1">
    <source>
        <dbReference type="ARBA" id="ARBA00008779"/>
    </source>
</evidence>
<dbReference type="InterPro" id="IPR050738">
    <property type="entry name" value="Sulfatase"/>
</dbReference>